<dbReference type="InterPro" id="IPR038180">
    <property type="entry name" value="FlgT_N_sf"/>
</dbReference>
<accession>A0A917ZC61</accession>
<dbReference type="InterPro" id="IPR032388">
    <property type="entry name" value="FlgT_C"/>
</dbReference>
<dbReference type="InterPro" id="IPR032370">
    <property type="entry name" value="FlgT_N"/>
</dbReference>
<comment type="caution">
    <text evidence="5">The sequence shown here is derived from an EMBL/GenBank/DDBJ whole genome shotgun (WGS) entry which is preliminary data.</text>
</comment>
<dbReference type="Pfam" id="PF16539">
    <property type="entry name" value="FlgT_M"/>
    <property type="match status" value="1"/>
</dbReference>
<dbReference type="Pfam" id="PF16548">
    <property type="entry name" value="FlgT_N"/>
    <property type="match status" value="1"/>
</dbReference>
<feature type="domain" description="Flagellar assembly protein T C-terminal" evidence="2">
    <location>
        <begin position="327"/>
        <end position="395"/>
    </location>
</feature>
<dbReference type="InterPro" id="IPR032386">
    <property type="entry name" value="FlgT_M"/>
</dbReference>
<dbReference type="Gene3D" id="2.40.10.410">
    <property type="entry name" value="FlgT, C-terminal domain"/>
    <property type="match status" value="1"/>
</dbReference>
<keyword evidence="6" id="KW-1185">Reference proteome</keyword>
<dbReference type="EMBL" id="BMLT01000002">
    <property type="protein sequence ID" value="GGO78797.1"/>
    <property type="molecule type" value="Genomic_DNA"/>
</dbReference>
<feature type="signal peptide" evidence="1">
    <location>
        <begin position="1"/>
        <end position="22"/>
    </location>
</feature>
<dbReference type="InterPro" id="IPR038165">
    <property type="entry name" value="FlgT_C_sf"/>
</dbReference>
<organism evidence="5 6">
    <name type="scientific">Marinobacterium nitratireducens</name>
    <dbReference type="NCBI Taxonomy" id="518897"/>
    <lineage>
        <taxon>Bacteria</taxon>
        <taxon>Pseudomonadati</taxon>
        <taxon>Pseudomonadota</taxon>
        <taxon>Gammaproteobacteria</taxon>
        <taxon>Oceanospirillales</taxon>
        <taxon>Oceanospirillaceae</taxon>
        <taxon>Marinobacterium</taxon>
    </lineage>
</organism>
<reference evidence="5 6" key="1">
    <citation type="journal article" date="2014" name="Int. J. Syst. Evol. Microbiol.">
        <title>Complete genome sequence of Corynebacterium casei LMG S-19264T (=DSM 44701T), isolated from a smear-ripened cheese.</title>
        <authorList>
            <consortium name="US DOE Joint Genome Institute (JGI-PGF)"/>
            <person name="Walter F."/>
            <person name="Albersmeier A."/>
            <person name="Kalinowski J."/>
            <person name="Ruckert C."/>
        </authorList>
    </citation>
    <scope>NUCLEOTIDE SEQUENCE [LARGE SCALE GENOMIC DNA]</scope>
    <source>
        <strain evidence="5 6">CGMCC 1.7286</strain>
    </source>
</reference>
<feature type="domain" description="Flagellar assembly protein T middle" evidence="3">
    <location>
        <begin position="117"/>
        <end position="280"/>
    </location>
</feature>
<sequence length="397" mass="43951">MFSHLMRALALSLLLLSQVAGAHSIEAEGRAAIIGDDLMSARRLAVQDATEQASLQAAAYISVTQRVTDGILEVDNLQLGALGTVSNVQVIGEQRQGNWLIVRIRAEIETEQGCRNGAGHSYRNHLAVTAFPLLHPQQANLGRLNGIDSALPSLLAQALSQNPGLHSLDASHSSLIQDPGTAPSRQLHDTRLSNFTPNARQLDVQYLISGVIRDLSMQDPGVHLEQNQLQHWYNRARRQDERYLRRLELDLYVHDALTGALLLRRQYGTEGLWNLPQNRATGFGSAAFWEQDYGRKTRALLERISDEVGAELACQPFRAEIVRVENDRVWFRAGRSDGINRGDRLSLYRLQRDFGPNLDNTRQTLVVDDVQAGISSGTFASHGGQINIQQGDLVVAH</sequence>
<protein>
    <recommendedName>
        <fullName evidence="7">Flagellar protein FlgT</fullName>
    </recommendedName>
</protein>
<evidence type="ECO:0000313" key="6">
    <source>
        <dbReference type="Proteomes" id="UP000599578"/>
    </source>
</evidence>
<evidence type="ECO:0000313" key="5">
    <source>
        <dbReference type="EMBL" id="GGO78797.1"/>
    </source>
</evidence>
<evidence type="ECO:0000259" key="3">
    <source>
        <dbReference type="Pfam" id="PF16539"/>
    </source>
</evidence>
<dbReference type="Proteomes" id="UP000599578">
    <property type="component" value="Unassembled WGS sequence"/>
</dbReference>
<evidence type="ECO:0000259" key="4">
    <source>
        <dbReference type="Pfam" id="PF16548"/>
    </source>
</evidence>
<dbReference type="AlphaFoldDB" id="A0A917ZC61"/>
<proteinExistence type="predicted"/>
<feature type="chain" id="PRO_5037849830" description="Flagellar protein FlgT" evidence="1">
    <location>
        <begin position="23"/>
        <end position="397"/>
    </location>
</feature>
<evidence type="ECO:0000259" key="2">
    <source>
        <dbReference type="Pfam" id="PF16538"/>
    </source>
</evidence>
<name>A0A917ZC61_9GAMM</name>
<gene>
    <name evidence="5" type="ORF">GCM10011348_11590</name>
</gene>
<dbReference type="RefSeq" id="WP_188859341.1">
    <property type="nucleotide sequence ID" value="NZ_BMLT01000002.1"/>
</dbReference>
<dbReference type="Pfam" id="PF16538">
    <property type="entry name" value="FlgT_C"/>
    <property type="match status" value="1"/>
</dbReference>
<feature type="domain" description="Flagellar assembly protein T N-terminal" evidence="4">
    <location>
        <begin position="25"/>
        <end position="108"/>
    </location>
</feature>
<dbReference type="Gene3D" id="3.40.50.10610">
    <property type="entry name" value="ABC-type transport auxiliary lipoprotein component"/>
    <property type="match status" value="1"/>
</dbReference>
<dbReference type="Gene3D" id="3.30.1660.40">
    <property type="entry name" value="FlgT, N-terminal domain"/>
    <property type="match status" value="1"/>
</dbReference>
<keyword evidence="1" id="KW-0732">Signal</keyword>
<evidence type="ECO:0000256" key="1">
    <source>
        <dbReference type="SAM" id="SignalP"/>
    </source>
</evidence>
<evidence type="ECO:0008006" key="7">
    <source>
        <dbReference type="Google" id="ProtNLM"/>
    </source>
</evidence>